<feature type="region of interest" description="Disordered" evidence="1">
    <location>
        <begin position="34"/>
        <end position="61"/>
    </location>
</feature>
<accession>A0ABS7H2X4</accession>
<evidence type="ECO:0000313" key="4">
    <source>
        <dbReference type="Proteomes" id="UP000717752"/>
    </source>
</evidence>
<feature type="chain" id="PRO_5045600654" description="Secreted protein" evidence="2">
    <location>
        <begin position="34"/>
        <end position="95"/>
    </location>
</feature>
<evidence type="ECO:0000256" key="2">
    <source>
        <dbReference type="SAM" id="SignalP"/>
    </source>
</evidence>
<dbReference type="RefSeq" id="WP_220337925.1">
    <property type="nucleotide sequence ID" value="NZ_JAEUAK010000018.1"/>
</dbReference>
<proteinExistence type="predicted"/>
<evidence type="ECO:0000256" key="1">
    <source>
        <dbReference type="SAM" id="MobiDB-lite"/>
    </source>
</evidence>
<reference evidence="3 4" key="1">
    <citation type="journal article" date="2021" name="MBio">
        <title>Poor Competitiveness of Bradyrhizobium in Pigeon Pea Root Colonization in Indian Soils.</title>
        <authorList>
            <person name="Chalasani D."/>
            <person name="Basu A."/>
            <person name="Pullabhotla S.V.S.R.N."/>
            <person name="Jorrin B."/>
            <person name="Neal A.L."/>
            <person name="Poole P.S."/>
            <person name="Podile A.R."/>
            <person name="Tkacz A."/>
        </authorList>
    </citation>
    <scope>NUCLEOTIDE SEQUENCE [LARGE SCALE GENOMIC DNA]</scope>
    <source>
        <strain evidence="3 4">HU56</strain>
    </source>
</reference>
<gene>
    <name evidence="3" type="ORF">JNB85_29370</name>
</gene>
<evidence type="ECO:0000313" key="3">
    <source>
        <dbReference type="EMBL" id="MBW9056526.1"/>
    </source>
</evidence>
<keyword evidence="4" id="KW-1185">Reference proteome</keyword>
<organism evidence="3 4">
    <name type="scientific">Rhizobium mesosinicum</name>
    <dbReference type="NCBI Taxonomy" id="335017"/>
    <lineage>
        <taxon>Bacteria</taxon>
        <taxon>Pseudomonadati</taxon>
        <taxon>Pseudomonadota</taxon>
        <taxon>Alphaproteobacteria</taxon>
        <taxon>Hyphomicrobiales</taxon>
        <taxon>Rhizobiaceae</taxon>
        <taxon>Rhizobium/Agrobacterium group</taxon>
        <taxon>Rhizobium</taxon>
    </lineage>
</organism>
<name>A0ABS7H2X4_9HYPH</name>
<feature type="signal peptide" evidence="2">
    <location>
        <begin position="1"/>
        <end position="33"/>
    </location>
</feature>
<dbReference type="PROSITE" id="PS51257">
    <property type="entry name" value="PROKAR_LIPOPROTEIN"/>
    <property type="match status" value="1"/>
</dbReference>
<dbReference type="EMBL" id="JAEUAK010000018">
    <property type="protein sequence ID" value="MBW9056526.1"/>
    <property type="molecule type" value="Genomic_DNA"/>
</dbReference>
<feature type="region of interest" description="Disordered" evidence="1">
    <location>
        <begin position="75"/>
        <end position="95"/>
    </location>
</feature>
<sequence length="95" mass="10458">MRNQHVMASIGRHAWRALVTVAALASAVTMACADDAGSQKDSRPQNEVLKPAPHDGQLTAPHLSTDWWLRIRHEASQGDDAESSKQVFVRKEEGQ</sequence>
<protein>
    <recommendedName>
        <fullName evidence="5">Secreted protein</fullName>
    </recommendedName>
</protein>
<keyword evidence="2" id="KW-0732">Signal</keyword>
<evidence type="ECO:0008006" key="5">
    <source>
        <dbReference type="Google" id="ProtNLM"/>
    </source>
</evidence>
<comment type="caution">
    <text evidence="3">The sequence shown here is derived from an EMBL/GenBank/DDBJ whole genome shotgun (WGS) entry which is preliminary data.</text>
</comment>
<dbReference type="Proteomes" id="UP000717752">
    <property type="component" value="Unassembled WGS sequence"/>
</dbReference>